<keyword evidence="3 8" id="KW-0489">Methyltransferase</keyword>
<gene>
    <name evidence="8" type="ORF">BECKTC1821D_GA0114238_101930</name>
</gene>
<keyword evidence="4" id="KW-0808">Transferase</keyword>
<dbReference type="GO" id="GO:0003677">
    <property type="term" value="F:DNA binding"/>
    <property type="evidence" value="ECO:0007669"/>
    <property type="project" value="InterPro"/>
</dbReference>
<evidence type="ECO:0000256" key="6">
    <source>
        <dbReference type="ARBA" id="ARBA00022747"/>
    </source>
</evidence>
<dbReference type="AlphaFoldDB" id="A0A450YQX6"/>
<evidence type="ECO:0000256" key="5">
    <source>
        <dbReference type="ARBA" id="ARBA00022691"/>
    </source>
</evidence>
<dbReference type="InterPro" id="IPR017985">
    <property type="entry name" value="MeTrfase_CN4_CS"/>
</dbReference>
<evidence type="ECO:0000256" key="2">
    <source>
        <dbReference type="ARBA" id="ARBA00012185"/>
    </source>
</evidence>
<sequence>MLVTNPKRRNRIGGMKDAYWEDYYPGYSDDFTREVIESSGLDKSSLILDPWNGSGTSTRAASLAGFRSIGVDLNPVMKIIAQARQATAHDARVAEERMESVVFARKVANGIDDPLGAWFDGKGVMILRAMENGILGSEKYPSTKEKIDSLDVAQCLMYVALFNVVRKHLKPFVRSNPTWVKKPGSDAEKVSIDPELFETEYETSLQHMLEVASRLEQDNLSELSELIIGSSSGMPFEDGHVDLVLTSPPYCTRIDYGVATLPELSMVVVGGAEEMDGIRRDLMGATTIPKEAGAVTAACGRTCIEFLDQVKSHPSKASRSYYHKNLGQYFVTLRESVSEIARVLKKGCRAVCVIQDSFYKDVRCDLSSILTEMAGFSGLRLAGKKDFEVGNNMANVNTRSKPYRSVNTAFETVLMLEK</sequence>
<dbReference type="EMBL" id="CAADFS010000019">
    <property type="protein sequence ID" value="VFK43961.1"/>
    <property type="molecule type" value="Genomic_DNA"/>
</dbReference>
<dbReference type="GO" id="GO:0032259">
    <property type="term" value="P:methylation"/>
    <property type="evidence" value="ECO:0007669"/>
    <property type="project" value="UniProtKB-KW"/>
</dbReference>
<evidence type="ECO:0000256" key="7">
    <source>
        <dbReference type="ARBA" id="ARBA00049120"/>
    </source>
</evidence>
<organism evidence="8">
    <name type="scientific">Candidatus Kentrum sp. TC</name>
    <dbReference type="NCBI Taxonomy" id="2126339"/>
    <lineage>
        <taxon>Bacteria</taxon>
        <taxon>Pseudomonadati</taxon>
        <taxon>Pseudomonadota</taxon>
        <taxon>Gammaproteobacteria</taxon>
        <taxon>Candidatus Kentrum</taxon>
    </lineage>
</organism>
<dbReference type="InterPro" id="IPR029063">
    <property type="entry name" value="SAM-dependent_MTases_sf"/>
</dbReference>
<reference evidence="8" key="1">
    <citation type="submission" date="2019-02" db="EMBL/GenBank/DDBJ databases">
        <authorList>
            <person name="Gruber-Vodicka R. H."/>
            <person name="Seah K. B. B."/>
        </authorList>
    </citation>
    <scope>NUCLEOTIDE SEQUENCE</scope>
    <source>
        <strain evidence="8">BECK_BZ123</strain>
    </source>
</reference>
<dbReference type="GO" id="GO:0015667">
    <property type="term" value="F:site-specific DNA-methyltransferase (cytosine-N4-specific) activity"/>
    <property type="evidence" value="ECO:0007669"/>
    <property type="project" value="UniProtKB-EC"/>
</dbReference>
<accession>A0A450YQX6</accession>
<dbReference type="SUPFAM" id="SSF53335">
    <property type="entry name" value="S-adenosyl-L-methionine-dependent methyltransferases"/>
    <property type="match status" value="2"/>
</dbReference>
<comment type="similarity">
    <text evidence="1">Belongs to the N(4)/N(6)-methyltransferase family. N(4) subfamily.</text>
</comment>
<dbReference type="GO" id="GO:0009307">
    <property type="term" value="P:DNA restriction-modification system"/>
    <property type="evidence" value="ECO:0007669"/>
    <property type="project" value="UniProtKB-KW"/>
</dbReference>
<proteinExistence type="inferred from homology"/>
<keyword evidence="6" id="KW-0680">Restriction system</keyword>
<evidence type="ECO:0000256" key="1">
    <source>
        <dbReference type="ARBA" id="ARBA00010203"/>
    </source>
</evidence>
<evidence type="ECO:0000256" key="3">
    <source>
        <dbReference type="ARBA" id="ARBA00022603"/>
    </source>
</evidence>
<evidence type="ECO:0000256" key="4">
    <source>
        <dbReference type="ARBA" id="ARBA00022679"/>
    </source>
</evidence>
<keyword evidence="5" id="KW-0949">S-adenosyl-L-methionine</keyword>
<comment type="catalytic activity">
    <reaction evidence="7">
        <text>a 2'-deoxycytidine in DNA + S-adenosyl-L-methionine = an N(4)-methyl-2'-deoxycytidine in DNA + S-adenosyl-L-homocysteine + H(+)</text>
        <dbReference type="Rhea" id="RHEA:16857"/>
        <dbReference type="Rhea" id="RHEA-COMP:11369"/>
        <dbReference type="Rhea" id="RHEA-COMP:13674"/>
        <dbReference type="ChEBI" id="CHEBI:15378"/>
        <dbReference type="ChEBI" id="CHEBI:57856"/>
        <dbReference type="ChEBI" id="CHEBI:59789"/>
        <dbReference type="ChEBI" id="CHEBI:85452"/>
        <dbReference type="ChEBI" id="CHEBI:137933"/>
        <dbReference type="EC" id="2.1.1.113"/>
    </reaction>
</comment>
<protein>
    <recommendedName>
        <fullName evidence="2">site-specific DNA-methyltransferase (cytosine-N(4)-specific)</fullName>
        <ecNumber evidence="2">2.1.1.113</ecNumber>
    </recommendedName>
</protein>
<dbReference type="Gene3D" id="3.40.50.150">
    <property type="entry name" value="Vaccinia Virus protein VP39"/>
    <property type="match status" value="2"/>
</dbReference>
<dbReference type="EC" id="2.1.1.113" evidence="2"/>
<dbReference type="PROSITE" id="PS00093">
    <property type="entry name" value="N4_MTASE"/>
    <property type="match status" value="1"/>
</dbReference>
<name>A0A450YQX6_9GAMM</name>
<evidence type="ECO:0000313" key="8">
    <source>
        <dbReference type="EMBL" id="VFK43961.1"/>
    </source>
</evidence>